<feature type="transmembrane region" description="Helical" evidence="5">
    <location>
        <begin position="239"/>
        <end position="265"/>
    </location>
</feature>
<name>E1SP64_FERBD</name>
<organism evidence="7 8">
    <name type="scientific">Ferrimonas balearica (strain DSM 9799 / CCM 4581 / KCTC 23876 / PAT)</name>
    <dbReference type="NCBI Taxonomy" id="550540"/>
    <lineage>
        <taxon>Bacteria</taxon>
        <taxon>Pseudomonadati</taxon>
        <taxon>Pseudomonadota</taxon>
        <taxon>Gammaproteobacteria</taxon>
        <taxon>Alteromonadales</taxon>
        <taxon>Ferrimonadaceae</taxon>
        <taxon>Ferrimonas</taxon>
    </lineage>
</organism>
<evidence type="ECO:0000256" key="1">
    <source>
        <dbReference type="ARBA" id="ARBA00004141"/>
    </source>
</evidence>
<evidence type="ECO:0000256" key="5">
    <source>
        <dbReference type="SAM" id="Phobius"/>
    </source>
</evidence>
<dbReference type="GO" id="GO:0140359">
    <property type="term" value="F:ABC-type transporter activity"/>
    <property type="evidence" value="ECO:0007669"/>
    <property type="project" value="InterPro"/>
</dbReference>
<keyword evidence="4 5" id="KW-0472">Membrane</keyword>
<dbReference type="HOGENOM" id="CLU_022118_1_0_6"/>
<dbReference type="RefSeq" id="WP_013344995.1">
    <property type="nucleotide sequence ID" value="NC_014541.1"/>
</dbReference>
<evidence type="ECO:0000259" key="6">
    <source>
        <dbReference type="Pfam" id="PF12698"/>
    </source>
</evidence>
<sequence>MIALIWLKEMREVLRDKKTLWFVVLFPTVLLPALMGGAIYVGASSVKQVYESDLRFQLVAPEPWRGEIAEALTNGERLVWDDQVQVSNREQFDAAINEGVLEFVLVVPDDFSATASEVSQWQLYYNQADDVGQFDRIHQALQPLFEQWQTEHRNAWNLTESQVQVLKQAVELEQVGVADQREFIGEKVGGFLPYALLLLCLMGALLPALDLGAGEKERGTLETLLMAPVSKTTVVMAKFMVIAICSLTVALLTMASGVVWSLVLGQVFAIEMLVEAISTIGMMDLVLILLLLLPIAMFFAALLLAVSFYARTYKEGQNYVAPLNFVAILPAMVALFPGITLTSTLAWIPLVNVTLASKALLKGTFDYWQLMPIMASNTLLAALLLAFCVKWCSREQVLFR</sequence>
<reference evidence="7 8" key="1">
    <citation type="journal article" date="2010" name="Stand. Genomic Sci.">
        <title>Complete genome sequence of Ferrimonas balearica type strain (PAT).</title>
        <authorList>
            <person name="Nolan M."/>
            <person name="Sikorski J."/>
            <person name="Davenport K."/>
            <person name="Lucas S."/>
            <person name="Glavina Del Rio T."/>
            <person name="Tice H."/>
            <person name="Cheng J."/>
            <person name="Goodwin L."/>
            <person name="Pitluck S."/>
            <person name="Liolios K."/>
            <person name="Ivanova N."/>
            <person name="Mavromatis K."/>
            <person name="Ovchinnikova G."/>
            <person name="Pati A."/>
            <person name="Chen A."/>
            <person name="Palaniappan K."/>
            <person name="Land M."/>
            <person name="Hauser L."/>
            <person name="Chang Y."/>
            <person name="Jeffries C."/>
            <person name="Tapia R."/>
            <person name="Brettin T."/>
            <person name="Detter J."/>
            <person name="Han C."/>
            <person name="Yasawong M."/>
            <person name="Rohde M."/>
            <person name="Tindall B."/>
            <person name="Goker M."/>
            <person name="Woyke T."/>
            <person name="Bristow J."/>
            <person name="Eisen J."/>
            <person name="Markowitz V."/>
            <person name="Hugenholtz P."/>
            <person name="Kyrpides N."/>
            <person name="Klenk H."/>
            <person name="Lapidus A."/>
        </authorList>
    </citation>
    <scope>NUCLEOTIDE SEQUENCE [LARGE SCALE GENOMIC DNA]</scope>
    <source>
        <strain evidence="8">DSM 9799 / CCM 4581 / KCTC 23876 / PAT</strain>
    </source>
</reference>
<feature type="transmembrane region" description="Helical" evidence="5">
    <location>
        <begin position="285"/>
        <end position="310"/>
    </location>
</feature>
<dbReference type="Pfam" id="PF12698">
    <property type="entry name" value="ABC2_membrane_3"/>
    <property type="match status" value="1"/>
</dbReference>
<evidence type="ECO:0000256" key="4">
    <source>
        <dbReference type="ARBA" id="ARBA00023136"/>
    </source>
</evidence>
<feature type="transmembrane region" description="Helical" evidence="5">
    <location>
        <begin position="20"/>
        <end position="43"/>
    </location>
</feature>
<dbReference type="Proteomes" id="UP000006683">
    <property type="component" value="Chromosome"/>
</dbReference>
<feature type="transmembrane region" description="Helical" evidence="5">
    <location>
        <begin position="191"/>
        <end position="209"/>
    </location>
</feature>
<accession>E1SP64</accession>
<protein>
    <submittedName>
        <fullName evidence="7">ABC-type Na+ efflux pump, permease component</fullName>
    </submittedName>
</protein>
<keyword evidence="8" id="KW-1185">Reference proteome</keyword>
<evidence type="ECO:0000256" key="3">
    <source>
        <dbReference type="ARBA" id="ARBA00022989"/>
    </source>
</evidence>
<dbReference type="GeneID" id="67181703"/>
<dbReference type="EMBL" id="CP002209">
    <property type="protein sequence ID" value="ADN75689.1"/>
    <property type="molecule type" value="Genomic_DNA"/>
</dbReference>
<dbReference type="GO" id="GO:0016020">
    <property type="term" value="C:membrane"/>
    <property type="evidence" value="ECO:0007669"/>
    <property type="project" value="UniProtKB-SubCell"/>
</dbReference>
<dbReference type="PANTHER" id="PTHR43471">
    <property type="entry name" value="ABC TRANSPORTER PERMEASE"/>
    <property type="match status" value="1"/>
</dbReference>
<evidence type="ECO:0000313" key="7">
    <source>
        <dbReference type="EMBL" id="ADN75689.1"/>
    </source>
</evidence>
<dbReference type="STRING" id="550540.Fbal_1485"/>
<dbReference type="eggNOG" id="COG1668">
    <property type="taxonomic scope" value="Bacteria"/>
</dbReference>
<keyword evidence="2 5" id="KW-0812">Transmembrane</keyword>
<dbReference type="OrthoDB" id="5486437at2"/>
<dbReference type="AlphaFoldDB" id="E1SP64"/>
<evidence type="ECO:0000313" key="8">
    <source>
        <dbReference type="Proteomes" id="UP000006683"/>
    </source>
</evidence>
<feature type="transmembrane region" description="Helical" evidence="5">
    <location>
        <begin position="322"/>
        <end position="348"/>
    </location>
</feature>
<comment type="subcellular location">
    <subcellularLocation>
        <location evidence="1">Membrane</location>
        <topology evidence="1">Multi-pass membrane protein</topology>
    </subcellularLocation>
</comment>
<dbReference type="KEGG" id="fbl:Fbal_1485"/>
<proteinExistence type="predicted"/>
<dbReference type="InterPro" id="IPR013525">
    <property type="entry name" value="ABC2_TM"/>
</dbReference>
<feature type="domain" description="ABC-2 type transporter transmembrane" evidence="6">
    <location>
        <begin position="17"/>
        <end position="387"/>
    </location>
</feature>
<feature type="transmembrane region" description="Helical" evidence="5">
    <location>
        <begin position="368"/>
        <end position="392"/>
    </location>
</feature>
<dbReference type="PANTHER" id="PTHR43471:SF3">
    <property type="entry name" value="ABC TRANSPORTER PERMEASE PROTEIN NATB"/>
    <property type="match status" value="1"/>
</dbReference>
<keyword evidence="3 5" id="KW-1133">Transmembrane helix</keyword>
<gene>
    <name evidence="7" type="ordered locus">Fbal_1485</name>
</gene>
<evidence type="ECO:0000256" key="2">
    <source>
        <dbReference type="ARBA" id="ARBA00022692"/>
    </source>
</evidence>